<accession>A0A6P1CF39</accession>
<dbReference type="Gene3D" id="3.40.630.30">
    <property type="match status" value="1"/>
</dbReference>
<proteinExistence type="predicted"/>
<dbReference type="Pfam" id="PF13508">
    <property type="entry name" value="Acetyltransf_7"/>
    <property type="match status" value="1"/>
</dbReference>
<reference evidence="4 7" key="2">
    <citation type="submission" date="2020-08" db="EMBL/GenBank/DDBJ databases">
        <title>Genomic Encyclopedia of Type Strains, Phase IV (KMG-V): Genome sequencing to study the core and pangenomes of soil and plant-associated prokaryotes.</title>
        <authorList>
            <person name="Whitman W."/>
        </authorList>
    </citation>
    <scope>NUCLEOTIDE SEQUENCE [LARGE SCALE GENOMIC DNA]</scope>
    <source>
        <strain evidence="4 7">SEMIA 4059</strain>
    </source>
</reference>
<evidence type="ECO:0000256" key="1">
    <source>
        <dbReference type="ARBA" id="ARBA00022679"/>
    </source>
</evidence>
<sequence>MFEIREITKSDTSDLIHLWRETWTATYGPSLGDDVLAKMLADLDENGTASMLPENGERGYCVTSDRRLLGSAIVLERGSTAYLWGLYVLPDRQRGGLGSALLAKVVSELKGAQSLEIRVLQTSEVAQTFYRKRGFTEVGREDSKLLGDIKTELIVMTVDVASLSAITPNADIRAS</sequence>
<gene>
    <name evidence="4" type="ORF">GGD45_001614</name>
    <name evidence="5" type="ORF">GXW80_24885</name>
</gene>
<evidence type="ECO:0000313" key="6">
    <source>
        <dbReference type="Proteomes" id="UP000471190"/>
    </source>
</evidence>
<dbReference type="RefSeq" id="WP_135488096.1">
    <property type="nucleotide sequence ID" value="NZ_JAADZA010000038.1"/>
</dbReference>
<protein>
    <submittedName>
        <fullName evidence="5">GNAT family N-acetyltransferase</fullName>
    </submittedName>
    <submittedName>
        <fullName evidence="4">Ribosomal protein S18 acetylase RimI-like enzyme</fullName>
    </submittedName>
</protein>
<evidence type="ECO:0000256" key="2">
    <source>
        <dbReference type="ARBA" id="ARBA00023315"/>
    </source>
</evidence>
<dbReference type="PANTHER" id="PTHR43877">
    <property type="entry name" value="AMINOALKYLPHOSPHONATE N-ACETYLTRANSFERASE-RELATED-RELATED"/>
    <property type="match status" value="1"/>
</dbReference>
<feature type="domain" description="N-acetyltransferase" evidence="3">
    <location>
        <begin position="2"/>
        <end position="161"/>
    </location>
</feature>
<dbReference type="Proteomes" id="UP000526625">
    <property type="component" value="Unassembled WGS sequence"/>
</dbReference>
<evidence type="ECO:0000313" key="5">
    <source>
        <dbReference type="EMBL" id="NEV14225.1"/>
    </source>
</evidence>
<dbReference type="SUPFAM" id="SSF55729">
    <property type="entry name" value="Acyl-CoA N-acyltransferases (Nat)"/>
    <property type="match status" value="1"/>
</dbReference>
<dbReference type="EMBL" id="JACHBF010000003">
    <property type="protein sequence ID" value="MBB6491217.1"/>
    <property type="molecule type" value="Genomic_DNA"/>
</dbReference>
<evidence type="ECO:0000259" key="3">
    <source>
        <dbReference type="PROSITE" id="PS51186"/>
    </source>
</evidence>
<name>A0A6P1CF39_RHITR</name>
<keyword evidence="7" id="KW-1185">Reference proteome</keyword>
<organism evidence="5 6">
    <name type="scientific">Rhizobium tropici</name>
    <dbReference type="NCBI Taxonomy" id="398"/>
    <lineage>
        <taxon>Bacteria</taxon>
        <taxon>Pseudomonadati</taxon>
        <taxon>Pseudomonadota</taxon>
        <taxon>Alphaproteobacteria</taxon>
        <taxon>Hyphomicrobiales</taxon>
        <taxon>Rhizobiaceae</taxon>
        <taxon>Rhizobium/Agrobacterium group</taxon>
        <taxon>Rhizobium</taxon>
    </lineage>
</organism>
<dbReference type="GO" id="GO:0016747">
    <property type="term" value="F:acyltransferase activity, transferring groups other than amino-acyl groups"/>
    <property type="evidence" value="ECO:0007669"/>
    <property type="project" value="InterPro"/>
</dbReference>
<dbReference type="EMBL" id="JAADZA010000038">
    <property type="protein sequence ID" value="NEV14225.1"/>
    <property type="molecule type" value="Genomic_DNA"/>
</dbReference>
<evidence type="ECO:0000313" key="4">
    <source>
        <dbReference type="EMBL" id="MBB6491217.1"/>
    </source>
</evidence>
<dbReference type="Proteomes" id="UP000471190">
    <property type="component" value="Unassembled WGS sequence"/>
</dbReference>
<dbReference type="PROSITE" id="PS51186">
    <property type="entry name" value="GNAT"/>
    <property type="match status" value="1"/>
</dbReference>
<reference evidence="5 6" key="1">
    <citation type="submission" date="2020-02" db="EMBL/GenBank/DDBJ databases">
        <title>Draft genome sequence of Rhizobium tropici.</title>
        <authorList>
            <person name="Khayi S."/>
            <person name="Jemo M."/>
        </authorList>
    </citation>
    <scope>NUCLEOTIDE SEQUENCE [LARGE SCALE GENOMIC DNA]</scope>
    <source>
        <strain evidence="5 6">A12</strain>
    </source>
</reference>
<dbReference type="InterPro" id="IPR000182">
    <property type="entry name" value="GNAT_dom"/>
</dbReference>
<keyword evidence="1 5" id="KW-0808">Transferase</keyword>
<evidence type="ECO:0000313" key="7">
    <source>
        <dbReference type="Proteomes" id="UP000526625"/>
    </source>
</evidence>
<dbReference type="CDD" id="cd04301">
    <property type="entry name" value="NAT_SF"/>
    <property type="match status" value="1"/>
</dbReference>
<dbReference type="InterPro" id="IPR050832">
    <property type="entry name" value="Bact_Acetyltransf"/>
</dbReference>
<comment type="caution">
    <text evidence="5">The sequence shown here is derived from an EMBL/GenBank/DDBJ whole genome shotgun (WGS) entry which is preliminary data.</text>
</comment>
<dbReference type="InterPro" id="IPR016181">
    <property type="entry name" value="Acyl_CoA_acyltransferase"/>
</dbReference>
<dbReference type="AlphaFoldDB" id="A0A6P1CF39"/>
<keyword evidence="2" id="KW-0012">Acyltransferase</keyword>